<keyword evidence="2" id="KW-1185">Reference proteome</keyword>
<protein>
    <recommendedName>
        <fullName evidence="3">CotH protein</fullName>
    </recommendedName>
</protein>
<dbReference type="OrthoDB" id="9803752at2"/>
<reference evidence="1 2" key="1">
    <citation type="submission" date="2019-04" db="EMBL/GenBank/DDBJ databases">
        <title>Pedobacter sp. RP-3-15 sp. nov., isolated from Arctic soil.</title>
        <authorList>
            <person name="Dahal R.H."/>
            <person name="Kim D.-U."/>
        </authorList>
    </citation>
    <scope>NUCLEOTIDE SEQUENCE [LARGE SCALE GENOMIC DNA]</scope>
    <source>
        <strain evidence="1 2">RP-3-15</strain>
    </source>
</reference>
<comment type="caution">
    <text evidence="1">The sequence shown here is derived from an EMBL/GenBank/DDBJ whole genome shotgun (WGS) entry which is preliminary data.</text>
</comment>
<evidence type="ECO:0008006" key="3">
    <source>
        <dbReference type="Google" id="ProtNLM"/>
    </source>
</evidence>
<accession>A0A4U1CRT2</accession>
<gene>
    <name evidence="1" type="ORF">FA047_05845</name>
</gene>
<dbReference type="Proteomes" id="UP000307244">
    <property type="component" value="Unassembled WGS sequence"/>
</dbReference>
<dbReference type="EMBL" id="SWBQ01000001">
    <property type="protein sequence ID" value="TKC09605.1"/>
    <property type="molecule type" value="Genomic_DNA"/>
</dbReference>
<dbReference type="PROSITE" id="PS51257">
    <property type="entry name" value="PROKAR_LIPOPROTEIN"/>
    <property type="match status" value="1"/>
</dbReference>
<proteinExistence type="predicted"/>
<organism evidence="1 2">
    <name type="scientific">Pedobacter frigoris</name>
    <dbReference type="NCBI Taxonomy" id="2571272"/>
    <lineage>
        <taxon>Bacteria</taxon>
        <taxon>Pseudomonadati</taxon>
        <taxon>Bacteroidota</taxon>
        <taxon>Sphingobacteriia</taxon>
        <taxon>Sphingobacteriales</taxon>
        <taxon>Sphingobacteriaceae</taxon>
        <taxon>Pedobacter</taxon>
    </lineage>
</organism>
<evidence type="ECO:0000313" key="1">
    <source>
        <dbReference type="EMBL" id="TKC09605.1"/>
    </source>
</evidence>
<dbReference type="InterPro" id="IPR014867">
    <property type="entry name" value="Spore_coat_CotH_CotH2/3/7"/>
</dbReference>
<name>A0A4U1CRT2_9SPHI</name>
<dbReference type="Gene3D" id="2.60.40.2340">
    <property type="match status" value="2"/>
</dbReference>
<sequence>MNQTKKILLLLIIGSSILLSCRKQDVKSSSKELHFFKIEAKNNSGIISKDIDAKIENNNISIELPEGIALNSLKATFGHNGLKAFVNGIEQQSAQTSNDFSKKITYTIKAEDGSESSYPVSIVTKADPGLALTSFSFLKLNNTDLKQDYNLVINNTNISSDLKHFQKQLIATFLTPATDVTVNGVKQQSGVTLNDFSTPVTYVLTSATGAKKQYTVTVKWVSDVPHIYIVTAGNAPIVSKDDYLTATIKIEGNTAFKDFNGTTRIKGRGNSTWNYAKKPYRLKLDSKAALLGLAEDKDWVLLANYIDPTLMLNAVAMKTGQLLDIPYTNHIIPVDLTVNGTYMGSYSFTEQVTVAKNRVNIEDGGTLFELDSYYDEPWKFKSTGYNLPVMIKYPDLTTQDQLNTIKTDFQVMENAISATSFPNNNYTDYLDINILADVLIVYTLTDNQEINHPKSTYMYKPKNGKYTMGPLWDFDWAYGYEGTHKHFSKYSAPLLPTTKTSPGTLFFSRLLSDPRVKTLFKQKWAAFKNNKLPQLLTYIDEYATTLEPSKAKDYTKWNTGSGNFKIDVAGLKTWIQNRATYIDTYTAGF</sequence>
<dbReference type="RefSeq" id="WP_136835014.1">
    <property type="nucleotide sequence ID" value="NZ_SWBQ01000001.1"/>
</dbReference>
<dbReference type="AlphaFoldDB" id="A0A4U1CRT2"/>
<dbReference type="Pfam" id="PF08757">
    <property type="entry name" value="CotH"/>
    <property type="match status" value="1"/>
</dbReference>
<evidence type="ECO:0000313" key="2">
    <source>
        <dbReference type="Proteomes" id="UP000307244"/>
    </source>
</evidence>